<dbReference type="RefSeq" id="WP_053033965.1">
    <property type="nucleotide sequence ID" value="NZ_CWSO01000003.1"/>
</dbReference>
<protein>
    <submittedName>
        <fullName evidence="2">Bacteriophage lysis protein</fullName>
    </submittedName>
</protein>
<sequence length="160" mass="17705">MSATAYWKIIGAGLVAATIAVLSGLYAFERERRQSAELEVSQVSAQLNALIKLKEDQQAKIRLFNELSIKYAGDAANAKKEIDSLRADILNGTKRVYIKASCPESMPGTDTSGSMGDARTAEVERATGQDILDLREMNTKATRQILYLQDYIKTQCHFLK</sequence>
<name>A0A655USB2_VIBCL</name>
<evidence type="ECO:0000313" key="2">
    <source>
        <dbReference type="EMBL" id="CSB55619.1"/>
    </source>
</evidence>
<keyword evidence="1" id="KW-1133">Transmembrane helix</keyword>
<feature type="transmembrane region" description="Helical" evidence="1">
    <location>
        <begin position="6"/>
        <end position="28"/>
    </location>
</feature>
<keyword evidence="1" id="KW-0472">Membrane</keyword>
<accession>A0A655USB2</accession>
<organism evidence="2 3">
    <name type="scientific">Vibrio cholerae</name>
    <dbReference type="NCBI Taxonomy" id="666"/>
    <lineage>
        <taxon>Bacteria</taxon>
        <taxon>Pseudomonadati</taxon>
        <taxon>Pseudomonadota</taxon>
        <taxon>Gammaproteobacteria</taxon>
        <taxon>Vibrionales</taxon>
        <taxon>Vibrionaceae</taxon>
        <taxon>Vibrio</taxon>
    </lineage>
</organism>
<dbReference type="GO" id="GO:0044659">
    <property type="term" value="P:viral release from host cell by cytolysis"/>
    <property type="evidence" value="ECO:0007669"/>
    <property type="project" value="InterPro"/>
</dbReference>
<evidence type="ECO:0000256" key="1">
    <source>
        <dbReference type="SAM" id="Phobius"/>
    </source>
</evidence>
<evidence type="ECO:0000313" key="3">
    <source>
        <dbReference type="Proteomes" id="UP000046067"/>
    </source>
</evidence>
<dbReference type="AlphaFoldDB" id="A0A655USB2"/>
<dbReference type="InterPro" id="IPR004929">
    <property type="entry name" value="I-spanin"/>
</dbReference>
<reference evidence="2 3" key="1">
    <citation type="submission" date="2015-07" db="EMBL/GenBank/DDBJ databases">
        <authorList>
            <consortium name="Pathogen Informatics"/>
        </authorList>
    </citation>
    <scope>NUCLEOTIDE SEQUENCE [LARGE SCALE GENOMIC DNA]</scope>
    <source>
        <strain evidence="2 3">A325</strain>
    </source>
</reference>
<keyword evidence="1" id="KW-0812">Transmembrane</keyword>
<proteinExistence type="predicted"/>
<dbReference type="EMBL" id="CWQJ01000001">
    <property type="protein sequence ID" value="CSB55619.1"/>
    <property type="molecule type" value="Genomic_DNA"/>
</dbReference>
<dbReference type="Proteomes" id="UP000046067">
    <property type="component" value="Unassembled WGS sequence"/>
</dbReference>
<dbReference type="Pfam" id="PF03245">
    <property type="entry name" value="Phage_lysis"/>
    <property type="match status" value="1"/>
</dbReference>
<gene>
    <name evidence="2" type="ORF">ERS013201_00266</name>
</gene>